<dbReference type="STRING" id="2282107.A0A286UK98"/>
<dbReference type="InParanoid" id="A0A286UK98"/>
<feature type="domain" description="BPL/LPL catalytic" evidence="3">
    <location>
        <begin position="370"/>
        <end position="575"/>
    </location>
</feature>
<dbReference type="PANTHER" id="PTHR12835:SF5">
    <property type="entry name" value="BIOTIN--PROTEIN LIGASE"/>
    <property type="match status" value="1"/>
</dbReference>
<dbReference type="CDD" id="cd16442">
    <property type="entry name" value="BPL"/>
    <property type="match status" value="1"/>
</dbReference>
<dbReference type="InterPro" id="IPR004143">
    <property type="entry name" value="BPL_LPL_catalytic"/>
</dbReference>
<dbReference type="AlphaFoldDB" id="A0A286UK98"/>
<evidence type="ECO:0000313" key="5">
    <source>
        <dbReference type="Proteomes" id="UP000217199"/>
    </source>
</evidence>
<dbReference type="FunCoup" id="A0A286UK98">
    <property type="interactions" value="332"/>
</dbReference>
<organism evidence="4 5">
    <name type="scientific">Pyrrhoderma noxium</name>
    <dbReference type="NCBI Taxonomy" id="2282107"/>
    <lineage>
        <taxon>Eukaryota</taxon>
        <taxon>Fungi</taxon>
        <taxon>Dikarya</taxon>
        <taxon>Basidiomycota</taxon>
        <taxon>Agaricomycotina</taxon>
        <taxon>Agaricomycetes</taxon>
        <taxon>Hymenochaetales</taxon>
        <taxon>Hymenochaetaceae</taxon>
        <taxon>Pyrrhoderma</taxon>
    </lineage>
</organism>
<gene>
    <name evidence="4" type="ORF">PNOK_0483800</name>
</gene>
<name>A0A286UK98_9AGAM</name>
<dbReference type="InterPro" id="IPR029062">
    <property type="entry name" value="Class_I_gatase-like"/>
</dbReference>
<dbReference type="Gene3D" id="3.40.50.880">
    <property type="match status" value="1"/>
</dbReference>
<dbReference type="NCBIfam" id="TIGR00121">
    <property type="entry name" value="birA_ligase"/>
    <property type="match status" value="1"/>
</dbReference>
<dbReference type="SUPFAM" id="SSF55681">
    <property type="entry name" value="Class II aaRS and biotin synthetases"/>
    <property type="match status" value="1"/>
</dbReference>
<keyword evidence="2" id="KW-0436">Ligase</keyword>
<dbReference type="PROSITE" id="PS51733">
    <property type="entry name" value="BPL_LPL_CATALYTIC"/>
    <property type="match status" value="1"/>
</dbReference>
<dbReference type="PANTHER" id="PTHR12835">
    <property type="entry name" value="BIOTIN PROTEIN LIGASE"/>
    <property type="match status" value="1"/>
</dbReference>
<protein>
    <submittedName>
        <fullName evidence="4">Class II aaRS and biotin synthetase</fullName>
    </submittedName>
</protein>
<reference evidence="4 5" key="1">
    <citation type="journal article" date="2017" name="Mol. Ecol.">
        <title>Comparative and population genomic landscape of Phellinus noxius: A hypervariable fungus causing root rot in trees.</title>
        <authorList>
            <person name="Chung C.L."/>
            <person name="Lee T.J."/>
            <person name="Akiba M."/>
            <person name="Lee H.H."/>
            <person name="Kuo T.H."/>
            <person name="Liu D."/>
            <person name="Ke H.M."/>
            <person name="Yokoi T."/>
            <person name="Roa M.B."/>
            <person name="Lu M.J."/>
            <person name="Chang Y.Y."/>
            <person name="Ann P.J."/>
            <person name="Tsai J.N."/>
            <person name="Chen C.Y."/>
            <person name="Tzean S.S."/>
            <person name="Ota Y."/>
            <person name="Hattori T."/>
            <person name="Sahashi N."/>
            <person name="Liou R.F."/>
            <person name="Kikuchi T."/>
            <person name="Tsai I.J."/>
        </authorList>
    </citation>
    <scope>NUCLEOTIDE SEQUENCE [LARGE SCALE GENOMIC DNA]</scope>
    <source>
        <strain evidence="4 5">FFPRI411160</strain>
    </source>
</reference>
<dbReference type="Pfam" id="PF09825">
    <property type="entry name" value="BPL_N"/>
    <property type="match status" value="1"/>
</dbReference>
<proteinExistence type="inferred from homology"/>
<accession>A0A286UK98</accession>
<dbReference type="SUPFAM" id="SSF52317">
    <property type="entry name" value="Class I glutamine amidotransferase-like"/>
    <property type="match status" value="1"/>
</dbReference>
<dbReference type="Gene3D" id="3.30.930.10">
    <property type="entry name" value="Bira Bifunctional Protein, Domain 2"/>
    <property type="match status" value="1"/>
</dbReference>
<dbReference type="Proteomes" id="UP000217199">
    <property type="component" value="Unassembled WGS sequence"/>
</dbReference>
<evidence type="ECO:0000259" key="3">
    <source>
        <dbReference type="PROSITE" id="PS51733"/>
    </source>
</evidence>
<dbReference type="InterPro" id="IPR045864">
    <property type="entry name" value="aa-tRNA-synth_II/BPL/LPL"/>
</dbReference>
<evidence type="ECO:0000256" key="2">
    <source>
        <dbReference type="ARBA" id="ARBA00022598"/>
    </source>
</evidence>
<dbReference type="InterPro" id="IPR004408">
    <property type="entry name" value="Biotin_CoA_COase_ligase"/>
</dbReference>
<dbReference type="InterPro" id="IPR019197">
    <property type="entry name" value="Biotin-prot_ligase_N"/>
</dbReference>
<sequence>MNVLVYNGPGVSKTSLSHTLSTLKALLTPNYTVNTITPQSLASDPWSSNCALLVLPGGRDLPYLSSLQKSNETITSFVQNGGSFLGFCAGAYYACRRVEWEVGTDQEVSGDRPLRFFNGIGRGCVFPGFKYETEDGARAVTVSASNGESGHQDQFNGLYYNGGGEFVDAENIPNTEVIARYTEGDANGKIASVFNRVGNGRSILWAIHPEYALSLEPAISAINNTRPDLNGQINLLEERRWELMKHTLTLLGLNLPSANLLKQIHTTPQFLTSISASVVNDTISSLIKDTADGEPIVLESNSDTFHIYQSSYSPELFERLKVSSDSEGNTEKKPIRSIIIFPSGTVPPPEATRAFNISLYYSSLSEAQKRISSTTDKLYKMGETLLYGEVVTSTQTLLDKNPKLLSHLPIPTLSVATNQISGRGRGSNSWLSPPGCLQFSLLLRLPLASFPASKLVFIQYLFGLAVVEACRSSDVLGAFGDRVRLKWPNDIYAITERGMKKIGGILVNTSFMASSVDIIIGCGLNVLSPSPLTSLSHLVPPGIMSYSDTSAPELSMERTCAAIMATFDGFWSQFVASRGSFDPFMDLYLQRWLHSDQQVQLTTVDPPQLVRIVGITPEHGLLRTMPESRGGYLSNRGDAFIDLQPDGNSFDLMAGLIKAKQ</sequence>
<comment type="similarity">
    <text evidence="1">Belongs to the biotin--protein ligase family.</text>
</comment>
<dbReference type="CDD" id="cd03144">
    <property type="entry name" value="GATase1_ScBLP_like"/>
    <property type="match status" value="1"/>
</dbReference>
<evidence type="ECO:0000256" key="1">
    <source>
        <dbReference type="ARBA" id="ARBA00009934"/>
    </source>
</evidence>
<comment type="caution">
    <text evidence="4">The sequence shown here is derived from an EMBL/GenBank/DDBJ whole genome shotgun (WGS) entry which is preliminary data.</text>
</comment>
<dbReference type="GO" id="GO:0005737">
    <property type="term" value="C:cytoplasm"/>
    <property type="evidence" value="ECO:0007669"/>
    <property type="project" value="TreeGrafter"/>
</dbReference>
<dbReference type="GO" id="GO:0004077">
    <property type="term" value="F:biotin--[biotin carboxyl-carrier protein] ligase activity"/>
    <property type="evidence" value="ECO:0007669"/>
    <property type="project" value="InterPro"/>
</dbReference>
<dbReference type="EMBL" id="NBII01000004">
    <property type="protein sequence ID" value="PAV19904.1"/>
    <property type="molecule type" value="Genomic_DNA"/>
</dbReference>
<dbReference type="Pfam" id="PF03099">
    <property type="entry name" value="BPL_LplA_LipB"/>
    <property type="match status" value="1"/>
</dbReference>
<dbReference type="OrthoDB" id="10250105at2759"/>
<keyword evidence="5" id="KW-1185">Reference proteome</keyword>
<evidence type="ECO:0000313" key="4">
    <source>
        <dbReference type="EMBL" id="PAV19904.1"/>
    </source>
</evidence>